<dbReference type="Proteomes" id="UP000887159">
    <property type="component" value="Unassembled WGS sequence"/>
</dbReference>
<proteinExistence type="predicted"/>
<name>A0A8X6V2Z0_TRICX</name>
<dbReference type="EMBL" id="BMAU01021197">
    <property type="protein sequence ID" value="GFX97318.1"/>
    <property type="molecule type" value="Genomic_DNA"/>
</dbReference>
<sequence length="137" mass="15499">MNKNSKFYLERDNSGIIINGEPFLDLSAALRIRVEPRKRFSQATDYTPAYILKHSLPLPPGFSECSIYHSSCHSNLPSTREICQEVSECLLTSHYKLNQGDGPRKFEPQVTRGIPELGLSSSNCHTLSTGRRDPRYI</sequence>
<comment type="caution">
    <text evidence="1">The sequence shown here is derived from an EMBL/GenBank/DDBJ whole genome shotgun (WGS) entry which is preliminary data.</text>
</comment>
<evidence type="ECO:0000313" key="1">
    <source>
        <dbReference type="EMBL" id="GFX97318.1"/>
    </source>
</evidence>
<protein>
    <submittedName>
        <fullName evidence="1">Uncharacterized protein</fullName>
    </submittedName>
</protein>
<gene>
    <name evidence="1" type="ORF">TNCV_1076891</name>
</gene>
<dbReference type="AlphaFoldDB" id="A0A8X6V2Z0"/>
<keyword evidence="2" id="KW-1185">Reference proteome</keyword>
<evidence type="ECO:0000313" key="2">
    <source>
        <dbReference type="Proteomes" id="UP000887159"/>
    </source>
</evidence>
<reference evidence="1" key="1">
    <citation type="submission" date="2020-08" db="EMBL/GenBank/DDBJ databases">
        <title>Multicomponent nature underlies the extraordinary mechanical properties of spider dragline silk.</title>
        <authorList>
            <person name="Kono N."/>
            <person name="Nakamura H."/>
            <person name="Mori M."/>
            <person name="Yoshida Y."/>
            <person name="Ohtoshi R."/>
            <person name="Malay A.D."/>
            <person name="Moran D.A.P."/>
            <person name="Tomita M."/>
            <person name="Numata K."/>
            <person name="Arakawa K."/>
        </authorList>
    </citation>
    <scope>NUCLEOTIDE SEQUENCE</scope>
</reference>
<accession>A0A8X6V2Z0</accession>
<organism evidence="1 2">
    <name type="scientific">Trichonephila clavipes</name>
    <name type="common">Golden silk orbweaver</name>
    <name type="synonym">Nephila clavipes</name>
    <dbReference type="NCBI Taxonomy" id="2585209"/>
    <lineage>
        <taxon>Eukaryota</taxon>
        <taxon>Metazoa</taxon>
        <taxon>Ecdysozoa</taxon>
        <taxon>Arthropoda</taxon>
        <taxon>Chelicerata</taxon>
        <taxon>Arachnida</taxon>
        <taxon>Araneae</taxon>
        <taxon>Araneomorphae</taxon>
        <taxon>Entelegynae</taxon>
        <taxon>Araneoidea</taxon>
        <taxon>Nephilidae</taxon>
        <taxon>Trichonephila</taxon>
    </lineage>
</organism>